<reference evidence="1" key="1">
    <citation type="submission" date="2015-12" db="EMBL/GenBank/DDBJ databases">
        <title>Update maize B73 reference genome by single molecule sequencing technologies.</title>
        <authorList>
            <consortium name="Maize Genome Sequencing Project"/>
            <person name="Ware D."/>
        </authorList>
    </citation>
    <scope>NUCLEOTIDE SEQUENCE</scope>
    <source>
        <tissue evidence="1">Seedling</tissue>
    </source>
</reference>
<gene>
    <name evidence="1" type="ORF">ZEAMMB73_Zm00001d008725</name>
</gene>
<protein>
    <submittedName>
        <fullName evidence="1">Putative DEAD-box ATP-dependent RNA helicase family protein</fullName>
    </submittedName>
</protein>
<keyword evidence="1" id="KW-0347">Helicase</keyword>
<accession>A0A1D6FEY0</accession>
<dbReference type="AlphaFoldDB" id="A0A1D6FEY0"/>
<proteinExistence type="predicted"/>
<name>A0A1D6FEY0_MAIZE</name>
<sequence length="60" mass="6529">MRAFHPAPATIRLAMVSVFMKGSMDHVEGTRAEQAMMDSVPGAEVLLASPWKFPTGDCIH</sequence>
<dbReference type="GO" id="GO:0004386">
    <property type="term" value="F:helicase activity"/>
    <property type="evidence" value="ECO:0007669"/>
    <property type="project" value="UniProtKB-KW"/>
</dbReference>
<evidence type="ECO:0000313" key="1">
    <source>
        <dbReference type="EMBL" id="AQK90506.1"/>
    </source>
</evidence>
<keyword evidence="1" id="KW-0547">Nucleotide-binding</keyword>
<keyword evidence="1" id="KW-0067">ATP-binding</keyword>
<keyword evidence="1" id="KW-0378">Hydrolase</keyword>
<dbReference type="EMBL" id="CM000784">
    <property type="protein sequence ID" value="AQK90506.1"/>
    <property type="molecule type" value="Genomic_DNA"/>
</dbReference>
<organism evidence="1">
    <name type="scientific">Zea mays</name>
    <name type="common">Maize</name>
    <dbReference type="NCBI Taxonomy" id="4577"/>
    <lineage>
        <taxon>Eukaryota</taxon>
        <taxon>Viridiplantae</taxon>
        <taxon>Streptophyta</taxon>
        <taxon>Embryophyta</taxon>
        <taxon>Tracheophyta</taxon>
        <taxon>Spermatophyta</taxon>
        <taxon>Magnoliopsida</taxon>
        <taxon>Liliopsida</taxon>
        <taxon>Poales</taxon>
        <taxon>Poaceae</taxon>
        <taxon>PACMAD clade</taxon>
        <taxon>Panicoideae</taxon>
        <taxon>Andropogonodae</taxon>
        <taxon>Andropogoneae</taxon>
        <taxon>Tripsacinae</taxon>
        <taxon>Zea</taxon>
    </lineage>
</organism>